<sequence>MVLTSNALIESICCEKLIVITYRQLQHALSLFKNGNFTRAANQANISQSAFSRSIGNLEADLGVTLFDREHQTVTPTRYGEAFIRRAADIVNNTEELRREIDLMRGLNVGEFCVALGMYPAQVSGNAALGKMIRDFPNLRYRAHTGNWQTVNEYVLNRTVDLGFAAIEAATLEDGLSIEKVSEHQMVVFCRKEHPLATNRKPSRAELDQFPLVSIRVPAGLAEAIPGQSDIDVESGHLVPSVEIDDFSTARMLVSQSNAIGAAIPSQIESELESGELILLNFQNPWIAPVHGFIFLKNRTISPAAEVFMETVLKFEQTAREKNKSLIEKYLKS</sequence>
<evidence type="ECO:0000313" key="6">
    <source>
        <dbReference type="EMBL" id="EAQ97592.1"/>
    </source>
</evidence>
<dbReference type="InterPro" id="IPR050950">
    <property type="entry name" value="HTH-type_LysR_regulators"/>
</dbReference>
<organism evidence="6 7">
    <name type="scientific">Congregibacter litoralis KT71</name>
    <dbReference type="NCBI Taxonomy" id="314285"/>
    <lineage>
        <taxon>Bacteria</taxon>
        <taxon>Pseudomonadati</taxon>
        <taxon>Pseudomonadota</taxon>
        <taxon>Gammaproteobacteria</taxon>
        <taxon>Cellvibrionales</taxon>
        <taxon>Halieaceae</taxon>
        <taxon>Congregibacter</taxon>
    </lineage>
</organism>
<comment type="caution">
    <text evidence="6">The sequence shown here is derived from an EMBL/GenBank/DDBJ whole genome shotgun (WGS) entry which is preliminary data.</text>
</comment>
<dbReference type="GO" id="GO:0005829">
    <property type="term" value="C:cytosol"/>
    <property type="evidence" value="ECO:0007669"/>
    <property type="project" value="TreeGrafter"/>
</dbReference>
<dbReference type="Pfam" id="PF03466">
    <property type="entry name" value="LysR_substrate"/>
    <property type="match status" value="1"/>
</dbReference>
<evidence type="ECO:0000256" key="4">
    <source>
        <dbReference type="ARBA" id="ARBA00023163"/>
    </source>
</evidence>
<dbReference type="Pfam" id="PF00126">
    <property type="entry name" value="HTH_1"/>
    <property type="match status" value="1"/>
</dbReference>
<dbReference type="Gene3D" id="1.10.10.10">
    <property type="entry name" value="Winged helix-like DNA-binding domain superfamily/Winged helix DNA-binding domain"/>
    <property type="match status" value="1"/>
</dbReference>
<keyword evidence="7" id="KW-1185">Reference proteome</keyword>
<feature type="domain" description="HTH lysR-type" evidence="5">
    <location>
        <begin position="20"/>
        <end position="77"/>
    </location>
</feature>
<accession>A4A950</accession>
<evidence type="ECO:0000313" key="7">
    <source>
        <dbReference type="Proteomes" id="UP000019205"/>
    </source>
</evidence>
<dbReference type="FunFam" id="1.10.10.10:FF:000001">
    <property type="entry name" value="LysR family transcriptional regulator"/>
    <property type="match status" value="1"/>
</dbReference>
<dbReference type="InterPro" id="IPR036388">
    <property type="entry name" value="WH-like_DNA-bd_sf"/>
</dbReference>
<dbReference type="PROSITE" id="PS50931">
    <property type="entry name" value="HTH_LYSR"/>
    <property type="match status" value="1"/>
</dbReference>
<dbReference type="EMBL" id="AAOA02000002">
    <property type="protein sequence ID" value="EAQ97592.1"/>
    <property type="molecule type" value="Genomic_DNA"/>
</dbReference>
<dbReference type="InterPro" id="IPR036390">
    <property type="entry name" value="WH_DNA-bd_sf"/>
</dbReference>
<dbReference type="PRINTS" id="PR00039">
    <property type="entry name" value="HTHLYSR"/>
</dbReference>
<dbReference type="PANTHER" id="PTHR30419">
    <property type="entry name" value="HTH-TYPE TRANSCRIPTIONAL REGULATOR YBHD"/>
    <property type="match status" value="1"/>
</dbReference>
<dbReference type="InterPro" id="IPR005119">
    <property type="entry name" value="LysR_subst-bd"/>
</dbReference>
<evidence type="ECO:0000256" key="2">
    <source>
        <dbReference type="ARBA" id="ARBA00023015"/>
    </source>
</evidence>
<evidence type="ECO:0000259" key="5">
    <source>
        <dbReference type="PROSITE" id="PS50931"/>
    </source>
</evidence>
<dbReference type="GO" id="GO:0003700">
    <property type="term" value="F:DNA-binding transcription factor activity"/>
    <property type="evidence" value="ECO:0007669"/>
    <property type="project" value="InterPro"/>
</dbReference>
<dbReference type="Proteomes" id="UP000019205">
    <property type="component" value="Chromosome"/>
</dbReference>
<evidence type="ECO:0000256" key="1">
    <source>
        <dbReference type="ARBA" id="ARBA00009437"/>
    </source>
</evidence>
<proteinExistence type="inferred from homology"/>
<gene>
    <name evidence="6" type="ORF">KT71_04765</name>
</gene>
<keyword evidence="4" id="KW-0804">Transcription</keyword>
<dbReference type="eggNOG" id="COG0583">
    <property type="taxonomic scope" value="Bacteria"/>
</dbReference>
<comment type="similarity">
    <text evidence="1">Belongs to the LysR transcriptional regulatory family.</text>
</comment>
<keyword evidence="3" id="KW-0238">DNA-binding</keyword>
<dbReference type="InterPro" id="IPR000847">
    <property type="entry name" value="LysR_HTH_N"/>
</dbReference>
<protein>
    <submittedName>
        <fullName evidence="6">Transcriptional regulator</fullName>
    </submittedName>
</protein>
<dbReference type="PANTHER" id="PTHR30419:SF30">
    <property type="entry name" value="LYSR FAMILY TRANSCRIPTIONAL REGULATOR"/>
    <property type="match status" value="1"/>
</dbReference>
<dbReference type="AlphaFoldDB" id="A4A950"/>
<evidence type="ECO:0000256" key="3">
    <source>
        <dbReference type="ARBA" id="ARBA00023125"/>
    </source>
</evidence>
<dbReference type="OrthoDB" id="9808620at2"/>
<dbReference type="SUPFAM" id="SSF46785">
    <property type="entry name" value="Winged helix' DNA-binding domain"/>
    <property type="match status" value="1"/>
</dbReference>
<dbReference type="CDD" id="cd05466">
    <property type="entry name" value="PBP2_LTTR_substrate"/>
    <property type="match status" value="1"/>
</dbReference>
<reference evidence="6 7" key="1">
    <citation type="journal article" date="2007" name="Proc. Natl. Acad. Sci. U.S.A.">
        <title>Characterization of a marine gammaproteobacterium capable of aerobic anoxygenic photosynthesis.</title>
        <authorList>
            <person name="Fuchs B.M."/>
            <person name="Spring S."/>
            <person name="Teeling H."/>
            <person name="Quast C."/>
            <person name="Wulf J."/>
            <person name="Schattenhofer M."/>
            <person name="Yan S."/>
            <person name="Ferriera S."/>
            <person name="Johnson J."/>
            <person name="Glockner F.O."/>
            <person name="Amann R."/>
        </authorList>
    </citation>
    <scope>NUCLEOTIDE SEQUENCE [LARGE SCALE GENOMIC DNA]</scope>
    <source>
        <strain evidence="6">KT71</strain>
    </source>
</reference>
<dbReference type="SUPFAM" id="SSF53850">
    <property type="entry name" value="Periplasmic binding protein-like II"/>
    <property type="match status" value="1"/>
</dbReference>
<reference evidence="6 7" key="2">
    <citation type="journal article" date="2009" name="PLoS ONE">
        <title>The photosynthetic apparatus and its regulation in the aerobic gammaproteobacterium Congregibacter litoralis gen. nov., sp. nov.</title>
        <authorList>
            <person name="Spring S."/>
            <person name="Lunsdorf H."/>
            <person name="Fuchs B.M."/>
            <person name="Tindall B.J."/>
        </authorList>
    </citation>
    <scope>NUCLEOTIDE SEQUENCE [LARGE SCALE GENOMIC DNA]</scope>
    <source>
        <strain evidence="6">KT71</strain>
    </source>
</reference>
<dbReference type="GO" id="GO:0003677">
    <property type="term" value="F:DNA binding"/>
    <property type="evidence" value="ECO:0007669"/>
    <property type="project" value="UniProtKB-KW"/>
</dbReference>
<dbReference type="Gene3D" id="3.40.190.290">
    <property type="match status" value="1"/>
</dbReference>
<keyword evidence="2" id="KW-0805">Transcription regulation</keyword>
<dbReference type="HOGENOM" id="CLU_039613_35_0_6"/>
<dbReference type="STRING" id="314285.KT71_04765"/>
<name>A4A950_9GAMM</name>